<sequence length="70" mass="7799">MIIVAGLIIAFVLVLVFSNRATRNCRWRAVRSGDRDGEAMYRCAACGAVAFTSTGKEPLHCRRDQPDKKE</sequence>
<dbReference type="KEGG" id="rid:RIdsm_04526"/>
<evidence type="ECO:0000313" key="4">
    <source>
        <dbReference type="Proteomes" id="UP000325785"/>
    </source>
</evidence>
<dbReference type="STRING" id="540747.SAMN04488031_11658"/>
<dbReference type="EMBL" id="CP031598">
    <property type="protein sequence ID" value="QEW28687.1"/>
    <property type="molecule type" value="Genomic_DNA"/>
</dbReference>
<gene>
    <name evidence="2" type="ORF">RIdsm_04526</name>
    <name evidence="1" type="ORF">XM52_24180</name>
</gene>
<dbReference type="RefSeq" id="WP_057820415.1">
    <property type="nucleotide sequence ID" value="NZ_CAXRJZ010000010.1"/>
</dbReference>
<name>A0A0T5P2K5_9RHOB</name>
<reference evidence="2 4" key="2">
    <citation type="submission" date="2018-08" db="EMBL/GenBank/DDBJ databases">
        <title>Genetic Globetrotter - A new plasmid hitch-hiking vast phylogenetic and geographic distances.</title>
        <authorList>
            <person name="Vollmers J."/>
            <person name="Petersen J."/>
        </authorList>
    </citation>
    <scope>NUCLEOTIDE SEQUENCE [LARGE SCALE GENOMIC DNA]</scope>
    <source>
        <strain evidence="2 4">DSM 26383</strain>
    </source>
</reference>
<dbReference type="EMBL" id="LAXI01000023">
    <property type="protein sequence ID" value="KRS15352.1"/>
    <property type="molecule type" value="Genomic_DNA"/>
</dbReference>
<proteinExistence type="predicted"/>
<evidence type="ECO:0000313" key="3">
    <source>
        <dbReference type="Proteomes" id="UP000051401"/>
    </source>
</evidence>
<evidence type="ECO:0000313" key="1">
    <source>
        <dbReference type="EMBL" id="KRS15352.1"/>
    </source>
</evidence>
<evidence type="ECO:0000313" key="2">
    <source>
        <dbReference type="EMBL" id="QEW28687.1"/>
    </source>
</evidence>
<dbReference type="Proteomes" id="UP000051401">
    <property type="component" value="Unassembled WGS sequence"/>
</dbReference>
<dbReference type="PATRIC" id="fig|540747.5.peg.3188"/>
<protein>
    <recommendedName>
        <fullName evidence="5">C2H2-type domain-containing protein</fullName>
    </recommendedName>
</protein>
<dbReference type="AlphaFoldDB" id="A0A0T5P2K5"/>
<accession>A0A0T5P2K5</accession>
<organism evidence="1 3">
    <name type="scientific">Roseovarius indicus</name>
    <dbReference type="NCBI Taxonomy" id="540747"/>
    <lineage>
        <taxon>Bacteria</taxon>
        <taxon>Pseudomonadati</taxon>
        <taxon>Pseudomonadota</taxon>
        <taxon>Alphaproteobacteria</taxon>
        <taxon>Rhodobacterales</taxon>
        <taxon>Roseobacteraceae</taxon>
        <taxon>Roseovarius</taxon>
    </lineage>
</organism>
<evidence type="ECO:0008006" key="5">
    <source>
        <dbReference type="Google" id="ProtNLM"/>
    </source>
</evidence>
<keyword evidence="3" id="KW-1185">Reference proteome</keyword>
<reference evidence="1 3" key="1">
    <citation type="submission" date="2015-04" db="EMBL/GenBank/DDBJ databases">
        <title>The draft genome sequence of Roseovarius indicus B108T.</title>
        <authorList>
            <person name="Li G."/>
            <person name="Lai Q."/>
            <person name="Shao Z."/>
            <person name="Yan P."/>
        </authorList>
    </citation>
    <scope>NUCLEOTIDE SEQUENCE [LARGE SCALE GENOMIC DNA]</scope>
    <source>
        <strain evidence="1 3">B108</strain>
    </source>
</reference>
<dbReference type="Proteomes" id="UP000325785">
    <property type="component" value="Chromosome"/>
</dbReference>
<dbReference type="OrthoDB" id="7859107at2"/>